<organism evidence="2">
    <name type="scientific">Vecturithrix granuli</name>
    <dbReference type="NCBI Taxonomy" id="1499967"/>
    <lineage>
        <taxon>Bacteria</taxon>
        <taxon>Candidatus Moduliflexota</taxon>
        <taxon>Candidatus Vecturitrichia</taxon>
        <taxon>Candidatus Vecturitrichales</taxon>
        <taxon>Candidatus Vecturitrichaceae</taxon>
        <taxon>Candidatus Vecturithrix</taxon>
    </lineage>
</organism>
<dbReference type="PANTHER" id="PTHR33933">
    <property type="entry name" value="NUCLEOTIDYLTRANSFERASE"/>
    <property type="match status" value="1"/>
</dbReference>
<gene>
    <name evidence="2" type="ORF">U27_04039</name>
</gene>
<dbReference type="InterPro" id="IPR002934">
    <property type="entry name" value="Polymerase_NTP_transf_dom"/>
</dbReference>
<proteinExistence type="predicted"/>
<sequence>MFENGGLKIHLGEKAMQYDVQTRERTLKAIPQNVTQIVRKFASESRRILKDQLVAEYLFGSYATNTPTALSDIDILIVVSGNAPELQWQMSGLASEYSLEYDVCISPILQDIEVWKKNQRAHTLFYQEVTTHGIPLC</sequence>
<reference evidence="2" key="1">
    <citation type="journal article" date="2015" name="PeerJ">
        <title>First genomic representation of candidate bacterial phylum KSB3 points to enhanced environmental sensing as a trigger of wastewater bulking.</title>
        <authorList>
            <person name="Sekiguchi Y."/>
            <person name="Ohashi A."/>
            <person name="Parks D.H."/>
            <person name="Yamauchi T."/>
            <person name="Tyson G.W."/>
            <person name="Hugenholtz P."/>
        </authorList>
    </citation>
    <scope>NUCLEOTIDE SEQUENCE [LARGE SCALE GENOMIC DNA]</scope>
</reference>
<dbReference type="CDD" id="cd05403">
    <property type="entry name" value="NT_KNTase_like"/>
    <property type="match status" value="1"/>
</dbReference>
<dbReference type="HOGENOM" id="CLU_130257_3_2_0"/>
<dbReference type="InterPro" id="IPR052548">
    <property type="entry name" value="Type_VII_TA_antitoxin"/>
</dbReference>
<dbReference type="Pfam" id="PF01909">
    <property type="entry name" value="NTP_transf_2"/>
    <property type="match status" value="1"/>
</dbReference>
<name>A0A081BXM0_VECG1</name>
<evidence type="ECO:0000313" key="3">
    <source>
        <dbReference type="Proteomes" id="UP000030661"/>
    </source>
</evidence>
<dbReference type="STRING" id="1499967.U27_04039"/>
<dbReference type="Proteomes" id="UP000030661">
    <property type="component" value="Unassembled WGS sequence"/>
</dbReference>
<dbReference type="PANTHER" id="PTHR33933:SF1">
    <property type="entry name" value="PROTEIN ADENYLYLTRANSFERASE MNTA-RELATED"/>
    <property type="match status" value="1"/>
</dbReference>
<accession>A0A081BXM0</accession>
<feature type="domain" description="Polymerase nucleotidyl transferase" evidence="1">
    <location>
        <begin position="48"/>
        <end position="106"/>
    </location>
</feature>
<dbReference type="Gene3D" id="3.30.460.10">
    <property type="entry name" value="Beta Polymerase, domain 2"/>
    <property type="match status" value="1"/>
</dbReference>
<evidence type="ECO:0000259" key="1">
    <source>
        <dbReference type="Pfam" id="PF01909"/>
    </source>
</evidence>
<dbReference type="SUPFAM" id="SSF81301">
    <property type="entry name" value="Nucleotidyltransferase"/>
    <property type="match status" value="1"/>
</dbReference>
<protein>
    <recommendedName>
        <fullName evidence="1">Polymerase nucleotidyl transferase domain-containing protein</fullName>
    </recommendedName>
</protein>
<dbReference type="InterPro" id="IPR043519">
    <property type="entry name" value="NT_sf"/>
</dbReference>
<dbReference type="AlphaFoldDB" id="A0A081BXM0"/>
<dbReference type="EMBL" id="DF820465">
    <property type="protein sequence ID" value="GAK57075.1"/>
    <property type="molecule type" value="Genomic_DNA"/>
</dbReference>
<keyword evidence="3" id="KW-1185">Reference proteome</keyword>
<evidence type="ECO:0000313" key="2">
    <source>
        <dbReference type="EMBL" id="GAK57075.1"/>
    </source>
</evidence>
<dbReference type="GO" id="GO:0016779">
    <property type="term" value="F:nucleotidyltransferase activity"/>
    <property type="evidence" value="ECO:0007669"/>
    <property type="project" value="InterPro"/>
</dbReference>
<dbReference type="eggNOG" id="COG1669">
    <property type="taxonomic scope" value="Bacteria"/>
</dbReference>